<evidence type="ECO:0000256" key="2">
    <source>
        <dbReference type="ARBA" id="ARBA00022963"/>
    </source>
</evidence>
<dbReference type="OrthoDB" id="5290098at2"/>
<feature type="short sequence motif" description="GXSXG" evidence="4">
    <location>
        <begin position="45"/>
        <end position="49"/>
    </location>
</feature>
<dbReference type="STRING" id="914150.TQ33_0364"/>
<dbReference type="GO" id="GO:0016042">
    <property type="term" value="P:lipid catabolic process"/>
    <property type="evidence" value="ECO:0007669"/>
    <property type="project" value="UniProtKB-UniRule"/>
</dbReference>
<dbReference type="PANTHER" id="PTHR14226">
    <property type="entry name" value="NEUROPATHY TARGET ESTERASE/SWISS CHEESE D.MELANOGASTER"/>
    <property type="match status" value="1"/>
</dbReference>
<dbReference type="HOGENOM" id="CLU_1076700_0_0_6"/>
<evidence type="ECO:0000256" key="1">
    <source>
        <dbReference type="ARBA" id="ARBA00022801"/>
    </source>
</evidence>
<dbReference type="AlphaFoldDB" id="A0A0F6RBR2"/>
<feature type="short sequence motif" description="DGA/G" evidence="4">
    <location>
        <begin position="158"/>
        <end position="160"/>
    </location>
</feature>
<evidence type="ECO:0000313" key="6">
    <source>
        <dbReference type="EMBL" id="AKE51351.1"/>
    </source>
</evidence>
<comment type="caution">
    <text evidence="4">Lacks conserved residue(s) required for the propagation of feature annotation.</text>
</comment>
<dbReference type="Pfam" id="PF01734">
    <property type="entry name" value="Patatin"/>
    <property type="match status" value="1"/>
</dbReference>
<keyword evidence="1 4" id="KW-0378">Hydrolase</keyword>
<protein>
    <submittedName>
        <fullName evidence="6">Patatin</fullName>
    </submittedName>
</protein>
<reference evidence="6 7" key="1">
    <citation type="submission" date="2015-02" db="EMBL/GenBank/DDBJ databases">
        <title>Complete genome sequence of Kangiella geojedonensis strain YCS-5T.</title>
        <authorList>
            <person name="Kim K.M."/>
        </authorList>
    </citation>
    <scope>NUCLEOTIDE SEQUENCE [LARGE SCALE GENOMIC DNA]</scope>
    <source>
        <strain evidence="6 7">YCS-5</strain>
    </source>
</reference>
<evidence type="ECO:0000256" key="3">
    <source>
        <dbReference type="ARBA" id="ARBA00023098"/>
    </source>
</evidence>
<accession>A0A0F6RBR2</accession>
<dbReference type="Gene3D" id="3.40.1090.10">
    <property type="entry name" value="Cytosolic phospholipase A2 catalytic domain"/>
    <property type="match status" value="2"/>
</dbReference>
<dbReference type="InterPro" id="IPR002641">
    <property type="entry name" value="PNPLA_dom"/>
</dbReference>
<evidence type="ECO:0000259" key="5">
    <source>
        <dbReference type="PROSITE" id="PS51635"/>
    </source>
</evidence>
<dbReference type="PANTHER" id="PTHR14226:SF29">
    <property type="entry name" value="NEUROPATHY TARGET ESTERASE SWS"/>
    <property type="match status" value="1"/>
</dbReference>
<dbReference type="GO" id="GO:0016787">
    <property type="term" value="F:hydrolase activity"/>
    <property type="evidence" value="ECO:0007669"/>
    <property type="project" value="UniProtKB-UniRule"/>
</dbReference>
<feature type="domain" description="PNPLA" evidence="5">
    <location>
        <begin position="14"/>
        <end position="171"/>
    </location>
</feature>
<dbReference type="Proteomes" id="UP000034071">
    <property type="component" value="Chromosome"/>
</dbReference>
<evidence type="ECO:0000256" key="4">
    <source>
        <dbReference type="PROSITE-ProRule" id="PRU01161"/>
    </source>
</evidence>
<dbReference type="SUPFAM" id="SSF52151">
    <property type="entry name" value="FabD/lysophospholipase-like"/>
    <property type="match status" value="1"/>
</dbReference>
<feature type="active site" description="Proton acceptor" evidence="4">
    <location>
        <position position="158"/>
    </location>
</feature>
<proteinExistence type="predicted"/>
<dbReference type="KEGG" id="kge:TQ33_0364"/>
<evidence type="ECO:0000313" key="7">
    <source>
        <dbReference type="Proteomes" id="UP000034071"/>
    </source>
</evidence>
<keyword evidence="7" id="KW-1185">Reference proteome</keyword>
<dbReference type="InterPro" id="IPR050301">
    <property type="entry name" value="NTE"/>
</dbReference>
<dbReference type="RefSeq" id="WP_046560549.1">
    <property type="nucleotide sequence ID" value="NZ_CP010975.1"/>
</dbReference>
<dbReference type="InterPro" id="IPR016035">
    <property type="entry name" value="Acyl_Trfase/lysoPLipase"/>
</dbReference>
<gene>
    <name evidence="6" type="ORF">TQ33_0364</name>
</gene>
<keyword evidence="3 4" id="KW-0443">Lipid metabolism</keyword>
<organism evidence="6 7">
    <name type="scientific">Kangiella geojedonensis</name>
    <dbReference type="NCBI Taxonomy" id="914150"/>
    <lineage>
        <taxon>Bacteria</taxon>
        <taxon>Pseudomonadati</taxon>
        <taxon>Pseudomonadota</taxon>
        <taxon>Gammaproteobacteria</taxon>
        <taxon>Kangiellales</taxon>
        <taxon>Kangiellaceae</taxon>
        <taxon>Kangiella</taxon>
    </lineage>
</organism>
<name>A0A0F6RBR2_9GAMM</name>
<keyword evidence="2 4" id="KW-0442">Lipid degradation</keyword>
<dbReference type="EMBL" id="CP010975">
    <property type="protein sequence ID" value="AKE51351.1"/>
    <property type="molecule type" value="Genomic_DNA"/>
</dbReference>
<sequence>MILREWLAAEPFTLTLSSGFFSFFAHTGMLSALEEDNLLPQRLTGSSAGALVASCWAAGMSTSDLKAVLFKLKRQDFWDPGFGWGLLKGQKFKAILKDILPVERFEECRAELSLSAYDIKSKSTIIINSGELIPAIYASCAIPFLFQPIHYNGYRLLDGGIKDRPALADVRNDERVFYHHIVSVSPWRKKGAKALEVPARANMTTLQLFDLPRSGPTKLDVGPQAFEAAYKATKRALGREVGDDAKIALAV</sequence>
<dbReference type="PROSITE" id="PS51635">
    <property type="entry name" value="PNPLA"/>
    <property type="match status" value="1"/>
</dbReference>
<feature type="active site" description="Nucleophile" evidence="4">
    <location>
        <position position="47"/>
    </location>
</feature>